<dbReference type="Pfam" id="PF00005">
    <property type="entry name" value="ABC_tran"/>
    <property type="match status" value="1"/>
</dbReference>
<keyword evidence="3" id="KW-0547">Nucleotide-binding</keyword>
<dbReference type="PROSITE" id="PS00211">
    <property type="entry name" value="ABC_TRANSPORTER_1"/>
    <property type="match status" value="1"/>
</dbReference>
<dbReference type="KEGG" id="mprn:Q3V37_19135"/>
<dbReference type="InterPro" id="IPR027417">
    <property type="entry name" value="P-loop_NTPase"/>
</dbReference>
<keyword evidence="2" id="KW-0813">Transport</keyword>
<evidence type="ECO:0000313" key="7">
    <source>
        <dbReference type="Proteomes" id="UP001235874"/>
    </source>
</evidence>
<dbReference type="SMART" id="SM00382">
    <property type="entry name" value="AAA"/>
    <property type="match status" value="1"/>
</dbReference>
<dbReference type="GO" id="GO:0016887">
    <property type="term" value="F:ATP hydrolysis activity"/>
    <property type="evidence" value="ECO:0007669"/>
    <property type="project" value="InterPro"/>
</dbReference>
<dbReference type="SUPFAM" id="SSF52540">
    <property type="entry name" value="P-loop containing nucleoside triphosphate hydrolases"/>
    <property type="match status" value="1"/>
</dbReference>
<dbReference type="EMBL" id="CP130472">
    <property type="protein sequence ID" value="WLS43515.1"/>
    <property type="molecule type" value="Genomic_DNA"/>
</dbReference>
<dbReference type="InterPro" id="IPR050319">
    <property type="entry name" value="ABC_transp_ATP-bind"/>
</dbReference>
<evidence type="ECO:0000259" key="5">
    <source>
        <dbReference type="PROSITE" id="PS50893"/>
    </source>
</evidence>
<keyword evidence="4 6" id="KW-0067">ATP-binding</keyword>
<keyword evidence="7" id="KW-1185">Reference proteome</keyword>
<organism evidence="6 7">
    <name type="scientific">Micromonospora profundi</name>
    <dbReference type="NCBI Taxonomy" id="1420889"/>
    <lineage>
        <taxon>Bacteria</taxon>
        <taxon>Bacillati</taxon>
        <taxon>Actinomycetota</taxon>
        <taxon>Actinomycetes</taxon>
        <taxon>Micromonosporales</taxon>
        <taxon>Micromonosporaceae</taxon>
        <taxon>Micromonospora</taxon>
    </lineage>
</organism>
<dbReference type="AlphaFoldDB" id="A0AAJ6L0M2"/>
<dbReference type="RefSeq" id="WP_053656594.1">
    <property type="nucleotide sequence ID" value="NZ_CP130472.1"/>
</dbReference>
<dbReference type="InterPro" id="IPR003593">
    <property type="entry name" value="AAA+_ATPase"/>
</dbReference>
<evidence type="ECO:0000256" key="2">
    <source>
        <dbReference type="ARBA" id="ARBA00022448"/>
    </source>
</evidence>
<evidence type="ECO:0000256" key="4">
    <source>
        <dbReference type="ARBA" id="ARBA00022840"/>
    </source>
</evidence>
<dbReference type="Gene3D" id="3.40.50.300">
    <property type="entry name" value="P-loop containing nucleotide triphosphate hydrolases"/>
    <property type="match status" value="1"/>
</dbReference>
<dbReference type="PANTHER" id="PTHR43776:SF7">
    <property type="entry name" value="D,D-DIPEPTIDE TRANSPORT ATP-BINDING PROTEIN DDPF-RELATED"/>
    <property type="match status" value="1"/>
</dbReference>
<reference evidence="6 7" key="1">
    <citation type="submission" date="2023-07" db="EMBL/GenBank/DDBJ databases">
        <title>Micromonospora profundi TRM 95458 converts glycerol to a new osmotic compound.</title>
        <authorList>
            <person name="Lu D."/>
        </authorList>
    </citation>
    <scope>NUCLEOTIDE SEQUENCE [LARGE SCALE GENOMIC DNA]</scope>
    <source>
        <strain evidence="6 7">TRM95458</strain>
    </source>
</reference>
<dbReference type="InterPro" id="IPR017871">
    <property type="entry name" value="ABC_transporter-like_CS"/>
</dbReference>
<protein>
    <submittedName>
        <fullName evidence="6">ABC transporter ATP-binding protein</fullName>
    </submittedName>
</protein>
<evidence type="ECO:0000313" key="6">
    <source>
        <dbReference type="EMBL" id="WLS43515.1"/>
    </source>
</evidence>
<sequence>MSDVLRVSKVSKDYGSRGRVHRVLSDVSLELARGEVLGVVGESGSGKSTLGRIVAGFLPPSGGSVEHLAGGPRSVQMIVQESAGALNPRLPVWRSMAEVTAVNRRLTRRFREPSMEYVRYVGLSDADADRRPTQLSGGQRQRVSIARALAAKPAVLVCDEAVSSLDVSVRATVLNLLNRVRVDFGIAMIFISHDIAVVSHLADRVLVLSNGKVMEHGPTEQVLTRPESDYTRALIAATPSLERRLMHSAEGA</sequence>
<dbReference type="InterPro" id="IPR003439">
    <property type="entry name" value="ABC_transporter-like_ATP-bd"/>
</dbReference>
<accession>A0AAJ6L0M2</accession>
<dbReference type="GO" id="GO:0005524">
    <property type="term" value="F:ATP binding"/>
    <property type="evidence" value="ECO:0007669"/>
    <property type="project" value="UniProtKB-KW"/>
</dbReference>
<dbReference type="Proteomes" id="UP001235874">
    <property type="component" value="Chromosome"/>
</dbReference>
<dbReference type="PANTHER" id="PTHR43776">
    <property type="entry name" value="TRANSPORT ATP-BINDING PROTEIN"/>
    <property type="match status" value="1"/>
</dbReference>
<comment type="similarity">
    <text evidence="1">Belongs to the ABC transporter superfamily.</text>
</comment>
<evidence type="ECO:0000256" key="3">
    <source>
        <dbReference type="ARBA" id="ARBA00022741"/>
    </source>
</evidence>
<gene>
    <name evidence="6" type="ORF">Q3V37_19135</name>
</gene>
<evidence type="ECO:0000256" key="1">
    <source>
        <dbReference type="ARBA" id="ARBA00005417"/>
    </source>
</evidence>
<name>A0AAJ6L0M2_9ACTN</name>
<dbReference type="GO" id="GO:0055085">
    <property type="term" value="P:transmembrane transport"/>
    <property type="evidence" value="ECO:0007669"/>
    <property type="project" value="UniProtKB-ARBA"/>
</dbReference>
<dbReference type="PROSITE" id="PS50893">
    <property type="entry name" value="ABC_TRANSPORTER_2"/>
    <property type="match status" value="1"/>
</dbReference>
<feature type="domain" description="ABC transporter" evidence="5">
    <location>
        <begin position="5"/>
        <end position="235"/>
    </location>
</feature>
<dbReference type="CDD" id="cd03257">
    <property type="entry name" value="ABC_NikE_OppD_transporters"/>
    <property type="match status" value="1"/>
</dbReference>
<proteinExistence type="inferred from homology"/>